<feature type="domain" description="NACHT N-terminal Helical" evidence="6">
    <location>
        <begin position="6"/>
        <end position="117"/>
    </location>
</feature>
<dbReference type="Pfam" id="PF00400">
    <property type="entry name" value="WD40"/>
    <property type="match status" value="11"/>
</dbReference>
<feature type="repeat" description="WD" evidence="3">
    <location>
        <begin position="1173"/>
        <end position="1214"/>
    </location>
</feature>
<feature type="repeat" description="WD" evidence="3">
    <location>
        <begin position="1422"/>
        <end position="1463"/>
    </location>
</feature>
<evidence type="ECO:0000259" key="4">
    <source>
        <dbReference type="Pfam" id="PF01048"/>
    </source>
</evidence>
<keyword evidence="8" id="KW-1185">Reference proteome</keyword>
<evidence type="ECO:0000259" key="5">
    <source>
        <dbReference type="Pfam" id="PF05729"/>
    </source>
</evidence>
<feature type="repeat" description="WD" evidence="3">
    <location>
        <begin position="1464"/>
        <end position="1505"/>
    </location>
</feature>
<dbReference type="InterPro" id="IPR019775">
    <property type="entry name" value="WD40_repeat_CS"/>
</dbReference>
<dbReference type="InterPro" id="IPR054737">
    <property type="entry name" value="NNH6"/>
</dbReference>
<dbReference type="SUPFAM" id="SSF141571">
    <property type="entry name" value="Pentapeptide repeat-like"/>
    <property type="match status" value="1"/>
</dbReference>
<dbReference type="PRINTS" id="PR00320">
    <property type="entry name" value="GPROTEINBRPT"/>
</dbReference>
<proteinExistence type="predicted"/>
<dbReference type="InterPro" id="IPR020472">
    <property type="entry name" value="WD40_PAC1"/>
</dbReference>
<dbReference type="InterPro" id="IPR036322">
    <property type="entry name" value="WD40_repeat_dom_sf"/>
</dbReference>
<dbReference type="STRING" id="1859457.BET10_00470"/>
<dbReference type="PANTHER" id="PTHR19848">
    <property type="entry name" value="WD40 REPEAT PROTEIN"/>
    <property type="match status" value="1"/>
</dbReference>
<comment type="caution">
    <text evidence="7">The sequence shown here is derived from an EMBL/GenBank/DDBJ whole genome shotgun (WGS) entry which is preliminary data.</text>
</comment>
<dbReference type="Gene3D" id="2.160.20.80">
    <property type="entry name" value="E3 ubiquitin-protein ligase SopA"/>
    <property type="match status" value="1"/>
</dbReference>
<dbReference type="CDD" id="cd00200">
    <property type="entry name" value="WD40"/>
    <property type="match status" value="2"/>
</dbReference>
<dbReference type="PANTHER" id="PTHR19848:SF8">
    <property type="entry name" value="F-BOX AND WD REPEAT DOMAIN CONTAINING 7"/>
    <property type="match status" value="1"/>
</dbReference>
<evidence type="ECO:0000256" key="1">
    <source>
        <dbReference type="ARBA" id="ARBA00022574"/>
    </source>
</evidence>
<dbReference type="SUPFAM" id="SSF53167">
    <property type="entry name" value="Purine and uridine phosphorylases"/>
    <property type="match status" value="1"/>
</dbReference>
<accession>A0A1S1MT86</accession>
<keyword evidence="1 3" id="KW-0853">WD repeat</keyword>
<dbReference type="InterPro" id="IPR015943">
    <property type="entry name" value="WD40/YVTN_repeat-like_dom_sf"/>
</dbReference>
<dbReference type="Pfam" id="PF22737">
    <property type="entry name" value="NNH6"/>
    <property type="match status" value="1"/>
</dbReference>
<dbReference type="SUPFAM" id="SSF50978">
    <property type="entry name" value="WD40 repeat-like"/>
    <property type="match status" value="2"/>
</dbReference>
<dbReference type="RefSeq" id="WP_070987612.1">
    <property type="nucleotide sequence ID" value="NZ_MKJU01000035.1"/>
</dbReference>
<dbReference type="PROSITE" id="PS50082">
    <property type="entry name" value="WD_REPEATS_2"/>
    <property type="match status" value="10"/>
</dbReference>
<dbReference type="Pfam" id="PF01048">
    <property type="entry name" value="PNP_UDP_1"/>
    <property type="match status" value="1"/>
</dbReference>
<dbReference type="InterPro" id="IPR027417">
    <property type="entry name" value="P-loop_NTPase"/>
</dbReference>
<dbReference type="InterPro" id="IPR035994">
    <property type="entry name" value="Nucleoside_phosphorylase_sf"/>
</dbReference>
<evidence type="ECO:0000256" key="3">
    <source>
        <dbReference type="PROSITE-ProRule" id="PRU00221"/>
    </source>
</evidence>
<dbReference type="InterPro" id="IPR001680">
    <property type="entry name" value="WD40_rpt"/>
</dbReference>
<dbReference type="Pfam" id="PF05729">
    <property type="entry name" value="NACHT"/>
    <property type="match status" value="1"/>
</dbReference>
<evidence type="ECO:0000313" key="8">
    <source>
        <dbReference type="Proteomes" id="UP000179786"/>
    </source>
</evidence>
<feature type="repeat" description="WD" evidence="3">
    <location>
        <begin position="1270"/>
        <end position="1296"/>
    </location>
</feature>
<organism evidence="7 8">
    <name type="scientific">Pseudoalteromonas amylolytica</name>
    <dbReference type="NCBI Taxonomy" id="1859457"/>
    <lineage>
        <taxon>Bacteria</taxon>
        <taxon>Pseudomonadati</taxon>
        <taxon>Pseudomonadota</taxon>
        <taxon>Gammaproteobacteria</taxon>
        <taxon>Alteromonadales</taxon>
        <taxon>Pseudoalteromonadaceae</taxon>
        <taxon>Pseudoalteromonas</taxon>
    </lineage>
</organism>
<dbReference type="OrthoDB" id="218695at2"/>
<dbReference type="GO" id="GO:0003824">
    <property type="term" value="F:catalytic activity"/>
    <property type="evidence" value="ECO:0007669"/>
    <property type="project" value="InterPro"/>
</dbReference>
<dbReference type="InterPro" id="IPR000845">
    <property type="entry name" value="Nucleoside_phosphorylase_d"/>
</dbReference>
<feature type="repeat" description="WD" evidence="3">
    <location>
        <begin position="1506"/>
        <end position="1547"/>
    </location>
</feature>
<dbReference type="InterPro" id="IPR001646">
    <property type="entry name" value="5peptide_repeat"/>
</dbReference>
<dbReference type="Gene3D" id="3.40.50.1580">
    <property type="entry name" value="Nucleoside phosphorylase domain"/>
    <property type="match status" value="1"/>
</dbReference>
<feature type="repeat" description="WD" evidence="3">
    <location>
        <begin position="1006"/>
        <end position="1047"/>
    </location>
</feature>
<evidence type="ECO:0000313" key="7">
    <source>
        <dbReference type="EMBL" id="OHU87126.1"/>
    </source>
</evidence>
<dbReference type="Pfam" id="PF00805">
    <property type="entry name" value="Pentapeptide"/>
    <property type="match status" value="1"/>
</dbReference>
<dbReference type="Gene3D" id="2.130.10.10">
    <property type="entry name" value="YVTN repeat-like/Quinoprotein amine dehydrogenase"/>
    <property type="match status" value="4"/>
</dbReference>
<feature type="repeat" description="WD" evidence="3">
    <location>
        <begin position="1089"/>
        <end position="1130"/>
    </location>
</feature>
<feature type="repeat" description="WD" evidence="3">
    <location>
        <begin position="1338"/>
        <end position="1379"/>
    </location>
</feature>
<feature type="repeat" description="WD" evidence="3">
    <location>
        <begin position="1380"/>
        <end position="1421"/>
    </location>
</feature>
<feature type="domain" description="NACHT" evidence="5">
    <location>
        <begin position="457"/>
        <end position="640"/>
    </location>
</feature>
<name>A0A1S1MT86_9GAMM</name>
<dbReference type="Proteomes" id="UP000179786">
    <property type="component" value="Unassembled WGS sequence"/>
</dbReference>
<gene>
    <name evidence="7" type="ORF">BET10_00470</name>
</gene>
<feature type="repeat" description="WD" evidence="3">
    <location>
        <begin position="1131"/>
        <end position="1172"/>
    </location>
</feature>
<protein>
    <submittedName>
        <fullName evidence="7">Uncharacterized protein</fullName>
    </submittedName>
</protein>
<dbReference type="Gene3D" id="3.40.50.300">
    <property type="entry name" value="P-loop containing nucleotide triphosphate hydrolases"/>
    <property type="match status" value="1"/>
</dbReference>
<dbReference type="PROSITE" id="PS00678">
    <property type="entry name" value="WD_REPEATS_1"/>
    <property type="match status" value="8"/>
</dbReference>
<keyword evidence="2" id="KW-0677">Repeat</keyword>
<reference evidence="7 8" key="1">
    <citation type="submission" date="2016-09" db="EMBL/GenBank/DDBJ databases">
        <title>Pseudoalteromonas amylolytica sp. nov., isolated from the surface seawater.</title>
        <authorList>
            <person name="Wu Y.-H."/>
            <person name="Cheng H."/>
            <person name="Jin X.-B."/>
            <person name="Wang C.-S."/>
            <person name="Xu X.-W."/>
        </authorList>
    </citation>
    <scope>NUCLEOTIDE SEQUENCE [LARGE SCALE GENOMIC DNA]</scope>
    <source>
        <strain evidence="7 8">JW1</strain>
    </source>
</reference>
<feature type="domain" description="Nucleoside phosphorylase" evidence="4">
    <location>
        <begin position="136"/>
        <end position="369"/>
    </location>
</feature>
<sequence length="1646" mass="181705">MPILKPTLARNAVDKIRGSLKPAFAKKIDELLDILSPEGTVQVADIHEHLFVFNTSASANASLNRLISQLNEKFEEQGSSVSLEITADKKLAGKREVWFEAQQTELPKPYTKELDSIAEAVLTTDQQATFVDKADIVLLTFNEHELQQCLQEFGCNGAEQGLVKKDRLYYRLGLVSGHKVVLLHSAQATIGALQSAEAAIAAWQPKAVIAVGIAFGINKAKQNVGDVLVSEYLIPYELARVNPDGSSLLRGARPAASHKLLMAFKQLHHHLLASKAHDFPELRFGGMFTGDKLIDSAGFLNDLKGHAPEAIGGEMEGTGLYTAAARANLDWIVVKAICDFADGHKNSGSKEQDQALAARHAAKVVKEALALCSPYPNKPDGEFPPKKPEADIGPDRFEALCHDLNNTDFTVDDALAVQTSLNKAELHRDDEAPELGGMPLQQALMEWVFRDDKDAFALLGEYGMGKTINCQMFDQAMRKAHQDDKNYPVSLYFDLRHVENLSDAKVPNIEKIIEDCVQHGWFGTADHSKFTLLDIERWAKQFGVLLIFDGLDEVLVKLTDNGGQRFTNQLFKFLTDLKLRLPEQNIKMLLSCRTQYFPSLHQQIDHFTNSERGGYKTDRIEAMILLPFNEQQIITYLRHSLPGLDPDDILAMIASVHDLTDLSKRPYTLKLVSELIPQIEQKRKLGESVSGVGLYQMMVNRWLDRDDGKHHINPAHKKLLASHLAAFLWHKGQRALPATDIQDWFHQWLVEQPSLEARYGKISPELLEEDLRTATFLSRDDRKSDSRFRFAHTSLQEFFLANYLLHAIETERPALWAMSQPSQETLAFLAQLLAEPNNKHLLQNLSGWKREYRPQVSENILHFALLSQRLGFTPPNLASINLTGANLDDLEITPDTELSLVNADFSGASLRRVKFANLVLHRAKFTYANLTQASFEHCQLVGSNFSGANLTSCMYYRSNMQSVDLEGASTRHTQQYYCAPQPTPTIINKQKHLHTLHAQVTQKIELSGHSGAVLACAVLGDGITVVSASADGTLRLWNSQTGECLKVLQGHQSSVTACTVLGDGRTIASAGGNELRLWDSRTGECLEVLKGHKEEVHGFAVLGDGTTLISASYDAELRVWNTCTGSCIRTIAAHKGSAFGCAVLGDGKRLVSSGSDHVLRIWDSETGTCLQTLVAHADPVLACAVLGDGETIVSASRDCTLRLWDSQTGVCLQTIDVETTIDSISVLGDGVTVVCCGRGGAELWNTDTGEYVHTLGVEYSWLTDCAVFGDDKTLVTASHDGQLRVWDSEQGRCLTMLGKVLRNQTRFKRLSDERFAVSDSFGATRLFDTHTGTFGENIVGHKAVIWDCKMLDDGVTLISASLDNTLRTWNAQTGECLRIFVGHEDDVNHVEMLRDGVTLVSSSDDETLRLWDSRSGKCINVLDGHDGAVIGCIVLGDGQTLVSGSFDDTLRVWDSTSGQCLRVLKGHDSDVNSFAVLGDGVTVVSASDDGTLRVWDSQTGECLHLLRGHSNRVMDCAVLGDGVTIVSVCNDSTMRIWDSNTGTCLKVVDELGVRLSRCFVQSDGKTVVLVSEHDHLYYWDSSTGEHLRTLYTLPDSGFVDWDVKNTRATAASDNAWYYMNYQVELDGKSTSVPFFMPDEATKQLAS</sequence>
<dbReference type="PROSITE" id="PS50294">
    <property type="entry name" value="WD_REPEATS_REGION"/>
    <property type="match status" value="9"/>
</dbReference>
<dbReference type="SMART" id="SM00320">
    <property type="entry name" value="WD40"/>
    <property type="match status" value="12"/>
</dbReference>
<dbReference type="GO" id="GO:0009116">
    <property type="term" value="P:nucleoside metabolic process"/>
    <property type="evidence" value="ECO:0007669"/>
    <property type="project" value="InterPro"/>
</dbReference>
<dbReference type="EMBL" id="MKJU01000035">
    <property type="protein sequence ID" value="OHU87126.1"/>
    <property type="molecule type" value="Genomic_DNA"/>
</dbReference>
<evidence type="ECO:0000256" key="2">
    <source>
        <dbReference type="ARBA" id="ARBA00022737"/>
    </source>
</evidence>
<evidence type="ECO:0000259" key="6">
    <source>
        <dbReference type="Pfam" id="PF22737"/>
    </source>
</evidence>
<dbReference type="InterPro" id="IPR007111">
    <property type="entry name" value="NACHT_NTPase"/>
</dbReference>